<evidence type="ECO:0000313" key="3">
    <source>
        <dbReference type="Proteomes" id="UP000238882"/>
    </source>
</evidence>
<keyword evidence="1" id="KW-0472">Membrane</keyword>
<keyword evidence="1" id="KW-1133">Transmembrane helix</keyword>
<proteinExistence type="predicted"/>
<feature type="transmembrane region" description="Helical" evidence="1">
    <location>
        <begin position="20"/>
        <end position="38"/>
    </location>
</feature>
<name>A0A2S7WRR1_9FLAO</name>
<dbReference type="EMBL" id="MSCN01000001">
    <property type="protein sequence ID" value="PQJ80287.1"/>
    <property type="molecule type" value="Genomic_DNA"/>
</dbReference>
<keyword evidence="1" id="KW-0812">Transmembrane</keyword>
<dbReference type="OrthoDB" id="9976511at2"/>
<accession>A0A2S7WRR1</accession>
<keyword evidence="3" id="KW-1185">Reference proteome</keyword>
<dbReference type="AlphaFoldDB" id="A0A2S7WRR1"/>
<protein>
    <recommendedName>
        <fullName evidence="4">Type II secretion system protein</fullName>
    </recommendedName>
</protein>
<sequence>MGRLKNTFFHKIKASSLTEVIVATSILLLVFAIALLTLNNVMMSTLQKDTQSMDTEIEKLIYQYKNQQLKAPLSYTEDDNTITIEEIIIDGNKFIEFSIKDEIRDKTRAKKIIVTSNES</sequence>
<comment type="caution">
    <text evidence="2">The sequence shown here is derived from an EMBL/GenBank/DDBJ whole genome shotgun (WGS) entry which is preliminary data.</text>
</comment>
<dbReference type="Proteomes" id="UP000238882">
    <property type="component" value="Unassembled WGS sequence"/>
</dbReference>
<organism evidence="2 3">
    <name type="scientific">Polaribacter porphyrae</name>
    <dbReference type="NCBI Taxonomy" id="1137780"/>
    <lineage>
        <taxon>Bacteria</taxon>
        <taxon>Pseudomonadati</taxon>
        <taxon>Bacteroidota</taxon>
        <taxon>Flavobacteriia</taxon>
        <taxon>Flavobacteriales</taxon>
        <taxon>Flavobacteriaceae</taxon>
    </lineage>
</organism>
<evidence type="ECO:0008006" key="4">
    <source>
        <dbReference type="Google" id="ProtNLM"/>
    </source>
</evidence>
<reference evidence="2 3" key="1">
    <citation type="submission" date="2016-12" db="EMBL/GenBank/DDBJ databases">
        <title>Trade-off between light-utilization and light-protection in marine flavobacteria.</title>
        <authorList>
            <person name="Kumagai Y."/>
            <person name="Yoshizawa S."/>
            <person name="Kogure K."/>
            <person name="Iwasaki W."/>
        </authorList>
    </citation>
    <scope>NUCLEOTIDE SEQUENCE [LARGE SCALE GENOMIC DNA]</scope>
    <source>
        <strain evidence="2 3">NBRC 108759</strain>
    </source>
</reference>
<dbReference type="RefSeq" id="WP_105016884.1">
    <property type="nucleotide sequence ID" value="NZ_MSCN01000001.1"/>
</dbReference>
<evidence type="ECO:0000313" key="2">
    <source>
        <dbReference type="EMBL" id="PQJ80287.1"/>
    </source>
</evidence>
<gene>
    <name evidence="2" type="ORF">BTO18_14355</name>
</gene>
<evidence type="ECO:0000256" key="1">
    <source>
        <dbReference type="SAM" id="Phobius"/>
    </source>
</evidence>